<dbReference type="Proteomes" id="UP000651085">
    <property type="component" value="Unassembled WGS sequence"/>
</dbReference>
<gene>
    <name evidence="1" type="ORF">H8744_02980</name>
</gene>
<evidence type="ECO:0000313" key="1">
    <source>
        <dbReference type="EMBL" id="MBC8592220.1"/>
    </source>
</evidence>
<sequence length="330" mass="38518">MNEHIAESRLNVTRYTQDLKHIWDQFVPETKNGTFLLQRDYMDYHSDRFDDHSLMFYKGEQLIALLPAHLSGNAFCTHNGLTYGGLLLSYQATIDLVLEIFRLLFQYLKEIPEVERIIYRPVPHIYHAYPSEEDLYVLFRTNAHVIERKISSVVLLDKPLPFRTLHRRKLKKAQHTGLNICTDNAFELFWPILEANLEKRYDAQPVHSLKEMMLLHCYFPAEIELHRVVNVEGETIGGCVVYVTRQVAHVQYIGSTEYGRSVGALDYLFDYLLYDRYANKKYFDFGTSVEEGGRYLNAGLIFQKEGFGGRAVVYDAYELNLKFLSNDKVF</sequence>
<comment type="caution">
    <text evidence="1">The sequence shown here is derived from an EMBL/GenBank/DDBJ whole genome shotgun (WGS) entry which is preliminary data.</text>
</comment>
<evidence type="ECO:0000313" key="2">
    <source>
        <dbReference type="Proteomes" id="UP000651085"/>
    </source>
</evidence>
<dbReference type="RefSeq" id="WP_262433435.1">
    <property type="nucleotide sequence ID" value="NZ_JACRTF010000001.1"/>
</dbReference>
<dbReference type="EMBL" id="JACRTF010000001">
    <property type="protein sequence ID" value="MBC8592220.1"/>
    <property type="molecule type" value="Genomic_DNA"/>
</dbReference>
<organism evidence="1 2">
    <name type="scientific">Jilunia laotingensis</name>
    <dbReference type="NCBI Taxonomy" id="2763675"/>
    <lineage>
        <taxon>Bacteria</taxon>
        <taxon>Pseudomonadati</taxon>
        <taxon>Bacteroidota</taxon>
        <taxon>Bacteroidia</taxon>
        <taxon>Bacteroidales</taxon>
        <taxon>Bacteroidaceae</taxon>
        <taxon>Jilunia</taxon>
    </lineage>
</organism>
<reference evidence="1" key="1">
    <citation type="submission" date="2020-08" db="EMBL/GenBank/DDBJ databases">
        <title>Genome public.</title>
        <authorList>
            <person name="Liu C."/>
            <person name="Sun Q."/>
        </authorList>
    </citation>
    <scope>NUCLEOTIDE SEQUENCE</scope>
    <source>
        <strain evidence="1">N12</strain>
    </source>
</reference>
<dbReference type="AlphaFoldDB" id="A0A926F1D2"/>
<dbReference type="SUPFAM" id="SSF55729">
    <property type="entry name" value="Acyl-CoA N-acyltransferases (Nat)"/>
    <property type="match status" value="1"/>
</dbReference>
<name>A0A926F1D2_9BACT</name>
<dbReference type="InterPro" id="IPR016181">
    <property type="entry name" value="Acyl_CoA_acyltransferase"/>
</dbReference>
<proteinExistence type="predicted"/>
<protein>
    <submittedName>
        <fullName evidence="1">GNAT family N-acetyltransferase</fullName>
    </submittedName>
</protein>
<accession>A0A926F1D2</accession>
<keyword evidence="2" id="KW-1185">Reference proteome</keyword>
<dbReference type="Gene3D" id="3.40.630.30">
    <property type="match status" value="1"/>
</dbReference>